<accession>A0AAN4Z1N5</accession>
<feature type="non-terminal residue" evidence="1">
    <location>
        <position position="94"/>
    </location>
</feature>
<comment type="caution">
    <text evidence="1">The sequence shown here is derived from an EMBL/GenBank/DDBJ whole genome shotgun (WGS) entry which is preliminary data.</text>
</comment>
<evidence type="ECO:0000313" key="1">
    <source>
        <dbReference type="EMBL" id="GMR31644.1"/>
    </source>
</evidence>
<dbReference type="EMBL" id="BTRK01000001">
    <property type="protein sequence ID" value="GMR31644.1"/>
    <property type="molecule type" value="Genomic_DNA"/>
</dbReference>
<dbReference type="AlphaFoldDB" id="A0AAN4Z1N5"/>
<reference evidence="2" key="1">
    <citation type="submission" date="2022-10" db="EMBL/GenBank/DDBJ databases">
        <title>Genome assembly of Pristionchus species.</title>
        <authorList>
            <person name="Yoshida K."/>
            <person name="Sommer R.J."/>
        </authorList>
    </citation>
    <scope>NUCLEOTIDE SEQUENCE [LARGE SCALE GENOMIC DNA]</scope>
    <source>
        <strain evidence="2">RS5460</strain>
    </source>
</reference>
<protein>
    <submittedName>
        <fullName evidence="1">Uncharacterized protein</fullName>
    </submittedName>
</protein>
<sequence>LLQINHVLSLPDSLLAQSLSNDQQQSVFIPVDFDRRVGFLNECGQTGVDCLESLSGSIDWNPFSDDVGNDVIVVMIRPSFFVGHHRETADEAID</sequence>
<organism evidence="1 2">
    <name type="scientific">Pristionchus mayeri</name>
    <dbReference type="NCBI Taxonomy" id="1317129"/>
    <lineage>
        <taxon>Eukaryota</taxon>
        <taxon>Metazoa</taxon>
        <taxon>Ecdysozoa</taxon>
        <taxon>Nematoda</taxon>
        <taxon>Chromadorea</taxon>
        <taxon>Rhabditida</taxon>
        <taxon>Rhabditina</taxon>
        <taxon>Diplogasteromorpha</taxon>
        <taxon>Diplogasteroidea</taxon>
        <taxon>Neodiplogasteridae</taxon>
        <taxon>Pristionchus</taxon>
    </lineage>
</organism>
<proteinExistence type="predicted"/>
<evidence type="ECO:0000313" key="2">
    <source>
        <dbReference type="Proteomes" id="UP001328107"/>
    </source>
</evidence>
<keyword evidence="2" id="KW-1185">Reference proteome</keyword>
<feature type="non-terminal residue" evidence="1">
    <location>
        <position position="1"/>
    </location>
</feature>
<dbReference type="Proteomes" id="UP001328107">
    <property type="component" value="Unassembled WGS sequence"/>
</dbReference>
<name>A0AAN4Z1N5_9BILA</name>
<gene>
    <name evidence="1" type="ORF">PMAYCL1PPCAC_01839</name>
</gene>